<dbReference type="RefSeq" id="WP_184756782.1">
    <property type="nucleotide sequence ID" value="NZ_BAABEK010000065.1"/>
</dbReference>
<keyword evidence="1" id="KW-0812">Transmembrane</keyword>
<feature type="transmembrane region" description="Helical" evidence="1">
    <location>
        <begin position="76"/>
        <end position="96"/>
    </location>
</feature>
<keyword evidence="3" id="KW-1185">Reference proteome</keyword>
<sequence length="131" mass="13819">MSHGAASVRRWSYVVLVLMTLTLALIAVASCAMGVQVAAARRVNIAGITTAFVTGTLTSLAESLMSRAPSGVAPRAVIVSALVAGALCSSLLLHLAPVWAGALPPVFMLLALVTVATRLRDLTWQRRRRLR</sequence>
<dbReference type="AlphaFoldDB" id="A0A7W7WAM3"/>
<dbReference type="EMBL" id="JACHJU010000002">
    <property type="protein sequence ID" value="MBB4940587.1"/>
    <property type="molecule type" value="Genomic_DNA"/>
</dbReference>
<reference evidence="2 3" key="1">
    <citation type="submission" date="2020-08" db="EMBL/GenBank/DDBJ databases">
        <title>Sequencing the genomes of 1000 actinobacteria strains.</title>
        <authorList>
            <person name="Klenk H.-P."/>
        </authorList>
    </citation>
    <scope>NUCLEOTIDE SEQUENCE [LARGE SCALE GENOMIC DNA]</scope>
    <source>
        <strain evidence="2 3">DSM 43023</strain>
    </source>
</reference>
<evidence type="ECO:0000313" key="2">
    <source>
        <dbReference type="EMBL" id="MBB4940587.1"/>
    </source>
</evidence>
<dbReference type="InterPro" id="IPR010699">
    <property type="entry name" value="DUF1275"/>
</dbReference>
<protein>
    <submittedName>
        <fullName evidence="2">Uncharacterized membrane protein YoaK (UPF0700 family)</fullName>
    </submittedName>
</protein>
<dbReference type="Pfam" id="PF06912">
    <property type="entry name" value="DUF1275"/>
    <property type="match status" value="1"/>
</dbReference>
<evidence type="ECO:0000256" key="1">
    <source>
        <dbReference type="SAM" id="Phobius"/>
    </source>
</evidence>
<evidence type="ECO:0000313" key="3">
    <source>
        <dbReference type="Proteomes" id="UP000534286"/>
    </source>
</evidence>
<dbReference type="Proteomes" id="UP000534286">
    <property type="component" value="Unassembled WGS sequence"/>
</dbReference>
<gene>
    <name evidence="2" type="ORF">FHR32_004964</name>
</gene>
<proteinExistence type="predicted"/>
<feature type="transmembrane region" description="Helical" evidence="1">
    <location>
        <begin position="45"/>
        <end position="64"/>
    </location>
</feature>
<accession>A0A7W7WAM3</accession>
<name>A0A7W7WAM3_9ACTN</name>
<organism evidence="2 3">
    <name type="scientific">Streptosporangium album</name>
    <dbReference type="NCBI Taxonomy" id="47479"/>
    <lineage>
        <taxon>Bacteria</taxon>
        <taxon>Bacillati</taxon>
        <taxon>Actinomycetota</taxon>
        <taxon>Actinomycetes</taxon>
        <taxon>Streptosporangiales</taxon>
        <taxon>Streptosporangiaceae</taxon>
        <taxon>Streptosporangium</taxon>
    </lineage>
</organism>
<keyword evidence="1" id="KW-1133">Transmembrane helix</keyword>
<feature type="transmembrane region" description="Helical" evidence="1">
    <location>
        <begin position="102"/>
        <end position="119"/>
    </location>
</feature>
<comment type="caution">
    <text evidence="2">The sequence shown here is derived from an EMBL/GenBank/DDBJ whole genome shotgun (WGS) entry which is preliminary data.</text>
</comment>
<keyword evidence="1" id="KW-0472">Membrane</keyword>
<feature type="transmembrane region" description="Helical" evidence="1">
    <location>
        <begin position="12"/>
        <end position="39"/>
    </location>
</feature>